<accession>A0ACD4C3A2</accession>
<organism evidence="1 2">
    <name type="scientific">Rossellomorea vietnamensis</name>
    <dbReference type="NCBI Taxonomy" id="218284"/>
    <lineage>
        <taxon>Bacteria</taxon>
        <taxon>Bacillati</taxon>
        <taxon>Bacillota</taxon>
        <taxon>Bacilli</taxon>
        <taxon>Bacillales</taxon>
        <taxon>Bacillaceae</taxon>
        <taxon>Rossellomorea</taxon>
    </lineage>
</organism>
<dbReference type="EMBL" id="CP104558">
    <property type="protein sequence ID" value="UXH42983.1"/>
    <property type="molecule type" value="Genomic_DNA"/>
</dbReference>
<protein>
    <submittedName>
        <fullName evidence="1">PH domain-containing protein</fullName>
    </submittedName>
</protein>
<gene>
    <name evidence="1" type="ORF">N5C46_14960</name>
</gene>
<dbReference type="Proteomes" id="UP001064027">
    <property type="component" value="Chromosome"/>
</dbReference>
<proteinExistence type="predicted"/>
<sequence length="472" mass="54766">MIKPSKRYHPAYILVELISIVKNQFGFYLLLFILKANSTAGWVVWSRYALLIVTAGSVVSIFTKWFSNRYELGTESIIFKEGMFIKKQKTVAWNRIHSHRSHTTFVHRWFGLTSLTMETGTSDEDATCNFPVITQAEKERILTHLEQTQEFTELKEETIPERRVHFQTTRKDLIKASFTSLSFLAIFPLLSAVYFNLADFFAIEKSAESAWHYLVGHIWILVILFLAAILLSILIGFVKTSIKYGNYVISDDHERIYIEKGIGNEVSFSIPKNKVQAVRVEQSIVKRMIGLVSVKLISAGSSEEEISSFYPFMPKKEAYDMLHTILPQYPVKENTERFPLKVLWLKLIQPYYLTIVSIAGFWIFKMEWMWGAGIIFAVSILLRFLDYWFTSYSRQGQTIQIRKGGLINETFITHRNRIQQVMVKHSFLERKFGVATITFSNRANPAHESLLFGVSSEEAETFYQWYYQKSVS</sequence>
<reference evidence="1" key="1">
    <citation type="submission" date="2022-09" db="EMBL/GenBank/DDBJ databases">
        <title>Complete genome sequence of Rossellomorea vietnamensis strain RL-WG62, a newly isolated PGPR with the potential for plant salinity stress alleviation.</title>
        <authorList>
            <person name="Ren L."/>
            <person name="Wang G."/>
            <person name="Hu H."/>
        </authorList>
    </citation>
    <scope>NUCLEOTIDE SEQUENCE</scope>
    <source>
        <strain evidence="1">RL-WG62</strain>
    </source>
</reference>
<keyword evidence="2" id="KW-1185">Reference proteome</keyword>
<evidence type="ECO:0000313" key="1">
    <source>
        <dbReference type="EMBL" id="UXH42983.1"/>
    </source>
</evidence>
<name>A0ACD4C3A2_9BACI</name>
<evidence type="ECO:0000313" key="2">
    <source>
        <dbReference type="Proteomes" id="UP001064027"/>
    </source>
</evidence>